<organism evidence="1 2">
    <name type="scientific">Deinobacterium chartae</name>
    <dbReference type="NCBI Taxonomy" id="521158"/>
    <lineage>
        <taxon>Bacteria</taxon>
        <taxon>Thermotogati</taxon>
        <taxon>Deinococcota</taxon>
        <taxon>Deinococci</taxon>
        <taxon>Deinococcales</taxon>
        <taxon>Deinococcaceae</taxon>
        <taxon>Deinobacterium</taxon>
    </lineage>
</organism>
<evidence type="ECO:0000313" key="2">
    <source>
        <dbReference type="Proteomes" id="UP000569951"/>
    </source>
</evidence>
<gene>
    <name evidence="1" type="ORF">HNR42_000012</name>
</gene>
<dbReference type="AlphaFoldDB" id="A0A841HWL8"/>
<evidence type="ECO:0000313" key="1">
    <source>
        <dbReference type="EMBL" id="MBB6096600.1"/>
    </source>
</evidence>
<keyword evidence="2" id="KW-1185">Reference proteome</keyword>
<protein>
    <submittedName>
        <fullName evidence="1">Uncharacterized protein</fullName>
    </submittedName>
</protein>
<reference evidence="1 2" key="1">
    <citation type="submission" date="2020-08" db="EMBL/GenBank/DDBJ databases">
        <title>Genomic Encyclopedia of Type Strains, Phase IV (KMG-IV): sequencing the most valuable type-strain genomes for metagenomic binning, comparative biology and taxonomic classification.</title>
        <authorList>
            <person name="Goeker M."/>
        </authorList>
    </citation>
    <scope>NUCLEOTIDE SEQUENCE [LARGE SCALE GENOMIC DNA]</scope>
    <source>
        <strain evidence="1 2">DSM 21458</strain>
    </source>
</reference>
<name>A0A841HWL8_9DEIO</name>
<sequence length="111" mass="12141">MTATSPGPDLRQRFCALLREAQHLQGTLEDWTVWVCEDRVAPPPVGSTVRLLNLSAVLRAALHAAPDEFGPEQEPLEAAVSSLQRVVQVMREVSASRAERLARRAACALLN</sequence>
<accession>A0A841HWL8</accession>
<dbReference type="Proteomes" id="UP000569951">
    <property type="component" value="Unassembled WGS sequence"/>
</dbReference>
<dbReference type="RefSeq" id="WP_183983248.1">
    <property type="nucleotide sequence ID" value="NZ_JACHHG010000001.1"/>
</dbReference>
<dbReference type="EMBL" id="JACHHG010000001">
    <property type="protein sequence ID" value="MBB6096600.1"/>
    <property type="molecule type" value="Genomic_DNA"/>
</dbReference>
<proteinExistence type="predicted"/>
<comment type="caution">
    <text evidence="1">The sequence shown here is derived from an EMBL/GenBank/DDBJ whole genome shotgun (WGS) entry which is preliminary data.</text>
</comment>